<reference evidence="1 2" key="1">
    <citation type="submission" date="2019-02" db="EMBL/GenBank/DDBJ databases">
        <authorList>
            <consortium name="Pathogen Informatics"/>
        </authorList>
    </citation>
    <scope>NUCLEOTIDE SEQUENCE [LARGE SCALE GENOMIC DNA]</scope>
    <source>
        <strain evidence="1 2">3012STDY7089603</strain>
    </source>
</reference>
<name>A0A8H2R2B0_9FIRM</name>
<dbReference type="RefSeq" id="WP_131749964.1">
    <property type="nucleotide sequence ID" value="NZ_CAACYI010000001.1"/>
</dbReference>
<organism evidence="1 2">
    <name type="scientific">Urinicoccus massiliensis</name>
    <dbReference type="NCBI Taxonomy" id="1723382"/>
    <lineage>
        <taxon>Bacteria</taxon>
        <taxon>Bacillati</taxon>
        <taxon>Bacillota</taxon>
        <taxon>Tissierellia</taxon>
        <taxon>Tissierellales</taxon>
        <taxon>Peptoniphilaceae</taxon>
        <taxon>Urinicoccus</taxon>
    </lineage>
</organism>
<keyword evidence="2" id="KW-1185">Reference proteome</keyword>
<dbReference type="EMBL" id="CAACYI010000001">
    <property type="protein sequence ID" value="VFB17443.1"/>
    <property type="molecule type" value="Genomic_DNA"/>
</dbReference>
<proteinExistence type="predicted"/>
<gene>
    <name evidence="1" type="ORF">NCTC13150_02036</name>
</gene>
<sequence>MENFESINKLIVKWRAKFLDPDIQPEDLLGPSFGDDLRDLGFKMDCGQGFCDQYGRKAFTYEGLKEVLEEIDDLAVLGAGIFSQWRYFQHWAYEPESILQEENRMWFVLALDRLDLLARRYSFIFQGTVKKIRLVSNSICFGPMPDPEDEVVQSLLIHWDGRVYFSAYTFGQGEGGYKLGRKDRFKIQETTAKSLLSALGAYFSKAYEKLFVTDVGVWDITLTNNLGKTYAYKGSLFRGFDDQLADLSDLVRDSLDRDDLYVFDGEGRPTCR</sequence>
<protein>
    <submittedName>
        <fullName evidence="1">Uncharacterized protein</fullName>
    </submittedName>
</protein>
<evidence type="ECO:0000313" key="2">
    <source>
        <dbReference type="Proteomes" id="UP000377798"/>
    </source>
</evidence>
<accession>A0A8H2R2B0</accession>
<evidence type="ECO:0000313" key="1">
    <source>
        <dbReference type="EMBL" id="VFB17443.1"/>
    </source>
</evidence>
<dbReference type="Proteomes" id="UP000377798">
    <property type="component" value="Unassembled WGS sequence"/>
</dbReference>
<comment type="caution">
    <text evidence="1">The sequence shown here is derived from an EMBL/GenBank/DDBJ whole genome shotgun (WGS) entry which is preliminary data.</text>
</comment>
<dbReference type="AlphaFoldDB" id="A0A8H2R2B0"/>